<accession>A0A564YNG2</accession>
<evidence type="ECO:0000313" key="2">
    <source>
        <dbReference type="Proteomes" id="UP000321570"/>
    </source>
</evidence>
<dbReference type="EMBL" id="CABIJS010000310">
    <property type="protein sequence ID" value="VUZ48746.1"/>
    <property type="molecule type" value="Genomic_DNA"/>
</dbReference>
<keyword evidence="2" id="KW-1185">Reference proteome</keyword>
<sequence>MSSPGDNEKSPSFSAINPSLFATDAFSSFSLIRNIFFHYLKRNTAFVFGCN</sequence>
<dbReference type="Proteomes" id="UP000321570">
    <property type="component" value="Unassembled WGS sequence"/>
</dbReference>
<gene>
    <name evidence="1" type="ORF">WMSIL1_LOCUS7956</name>
</gene>
<reference evidence="1 2" key="1">
    <citation type="submission" date="2019-07" db="EMBL/GenBank/DDBJ databases">
        <authorList>
            <person name="Jastrzebski P J."/>
            <person name="Paukszto L."/>
            <person name="Jastrzebski P J."/>
        </authorList>
    </citation>
    <scope>NUCLEOTIDE SEQUENCE [LARGE SCALE GENOMIC DNA]</scope>
    <source>
        <strain evidence="1 2">WMS-il1</strain>
    </source>
</reference>
<organism evidence="1 2">
    <name type="scientific">Hymenolepis diminuta</name>
    <name type="common">Rat tapeworm</name>
    <dbReference type="NCBI Taxonomy" id="6216"/>
    <lineage>
        <taxon>Eukaryota</taxon>
        <taxon>Metazoa</taxon>
        <taxon>Spiralia</taxon>
        <taxon>Lophotrochozoa</taxon>
        <taxon>Platyhelminthes</taxon>
        <taxon>Cestoda</taxon>
        <taxon>Eucestoda</taxon>
        <taxon>Cyclophyllidea</taxon>
        <taxon>Hymenolepididae</taxon>
        <taxon>Hymenolepis</taxon>
    </lineage>
</organism>
<name>A0A564YNG2_HYMDI</name>
<proteinExistence type="predicted"/>
<protein>
    <submittedName>
        <fullName evidence="1">Uncharacterized protein</fullName>
    </submittedName>
</protein>
<dbReference type="AlphaFoldDB" id="A0A564YNG2"/>
<evidence type="ECO:0000313" key="1">
    <source>
        <dbReference type="EMBL" id="VUZ48746.1"/>
    </source>
</evidence>